<keyword evidence="3" id="KW-0732">Signal</keyword>
<dbReference type="Proteomes" id="UP000184139">
    <property type="component" value="Unassembled WGS sequence"/>
</dbReference>
<proteinExistence type="inferred from homology"/>
<evidence type="ECO:0000256" key="1">
    <source>
        <dbReference type="ARBA" id="ARBA00006096"/>
    </source>
</evidence>
<dbReference type="EMBL" id="FQXS01000009">
    <property type="protein sequence ID" value="SHH77743.1"/>
    <property type="molecule type" value="Genomic_DNA"/>
</dbReference>
<dbReference type="RefSeq" id="WP_073375400.1">
    <property type="nucleotide sequence ID" value="NZ_FQXS01000009.1"/>
</dbReference>
<evidence type="ECO:0000256" key="2">
    <source>
        <dbReference type="ARBA" id="ARBA00022801"/>
    </source>
</evidence>
<gene>
    <name evidence="4" type="ORF">SAMN02745124_01838</name>
</gene>
<dbReference type="SUPFAM" id="SSF56601">
    <property type="entry name" value="beta-lactamase/transpeptidase-like"/>
    <property type="match status" value="1"/>
</dbReference>
<dbReference type="InterPro" id="IPR000667">
    <property type="entry name" value="Peptidase_S13"/>
</dbReference>
<comment type="similarity">
    <text evidence="1">Belongs to the peptidase S13 family.</text>
</comment>
<keyword evidence="4" id="KW-0121">Carboxypeptidase</keyword>
<dbReference type="Pfam" id="PF02113">
    <property type="entry name" value="Peptidase_S13"/>
    <property type="match status" value="2"/>
</dbReference>
<protein>
    <submittedName>
        <fullName evidence="4">D-alanyl-D-alanine carboxypeptidase / D-alanyl-D-alanine-endopeptidase (Penicillin-binding protein 4)</fullName>
    </submittedName>
</protein>
<dbReference type="InterPro" id="IPR012338">
    <property type="entry name" value="Beta-lactam/transpept-like"/>
</dbReference>
<dbReference type="GO" id="GO:0000270">
    <property type="term" value="P:peptidoglycan metabolic process"/>
    <property type="evidence" value="ECO:0007669"/>
    <property type="project" value="TreeGrafter"/>
</dbReference>
<feature type="signal peptide" evidence="3">
    <location>
        <begin position="1"/>
        <end position="19"/>
    </location>
</feature>
<evidence type="ECO:0000313" key="5">
    <source>
        <dbReference type="Proteomes" id="UP000184139"/>
    </source>
</evidence>
<evidence type="ECO:0000256" key="3">
    <source>
        <dbReference type="SAM" id="SignalP"/>
    </source>
</evidence>
<dbReference type="Gene3D" id="3.40.710.10">
    <property type="entry name" value="DD-peptidase/beta-lactamase superfamily"/>
    <property type="match status" value="2"/>
</dbReference>
<keyword evidence="2" id="KW-0378">Hydrolase</keyword>
<evidence type="ECO:0000313" key="4">
    <source>
        <dbReference type="EMBL" id="SHH77743.1"/>
    </source>
</evidence>
<dbReference type="AlphaFoldDB" id="A0A1M5VS37"/>
<keyword evidence="5" id="KW-1185">Reference proteome</keyword>
<reference evidence="4 5" key="1">
    <citation type="submission" date="2016-11" db="EMBL/GenBank/DDBJ databases">
        <authorList>
            <person name="Jaros S."/>
            <person name="Januszkiewicz K."/>
            <person name="Wedrychowicz H."/>
        </authorList>
    </citation>
    <scope>NUCLEOTIDE SEQUENCE [LARGE SCALE GENOMIC DNA]</scope>
    <source>
        <strain evidence="4 5">DSM 9705</strain>
    </source>
</reference>
<feature type="chain" id="PRO_5012567671" evidence="3">
    <location>
        <begin position="20"/>
        <end position="418"/>
    </location>
</feature>
<dbReference type="PRINTS" id="PR00922">
    <property type="entry name" value="DADACBPTASE3"/>
</dbReference>
<accession>A0A1M5VS37</accession>
<name>A0A1M5VS37_9BACT</name>
<sequence>MTALLLTLICCLPAATVWSAPPLEPAIDRLVTSGGLVVTLDGLVLADTRSSEYFVPASTIKVATALVALETLGPGYRFATDIYLRGDGRLCIKGYGDPFLTTERVREISAELKARGLRRVTGLVLDDTSFALDEPADGSENSTNPYDAPGGALVVNFNALPLLKQQSGTITSPEAQLPVLPLTKEIGTQLPAGHHRVNVAAFDSPGALDTPLRYVAELFSALLRLEGIDVSGTAVRGTVGIDDKLLLRYVGPKTTAEIIRSCLKHSNNYIANQLFLSAGASHHGYPATWEKARHTATNILVNRHHLPAEQFQLIEGSGLSRRTRVTPTFMIALLEAFKPYADLLSPLQGIPLKSGTMRNIYCYAGYFSQEHRLDPFVILLNQPPNTRRELLGLLHRLHQNARQTSRLIEASRATTATR</sequence>
<dbReference type="GO" id="GO:0006508">
    <property type="term" value="P:proteolysis"/>
    <property type="evidence" value="ECO:0007669"/>
    <property type="project" value="InterPro"/>
</dbReference>
<dbReference type="PANTHER" id="PTHR30023">
    <property type="entry name" value="D-ALANYL-D-ALANINE CARBOXYPEPTIDASE"/>
    <property type="match status" value="1"/>
</dbReference>
<organism evidence="4 5">
    <name type="scientific">Desulfofustis glycolicus DSM 9705</name>
    <dbReference type="NCBI Taxonomy" id="1121409"/>
    <lineage>
        <taxon>Bacteria</taxon>
        <taxon>Pseudomonadati</taxon>
        <taxon>Thermodesulfobacteriota</taxon>
        <taxon>Desulfobulbia</taxon>
        <taxon>Desulfobulbales</taxon>
        <taxon>Desulfocapsaceae</taxon>
        <taxon>Desulfofustis</taxon>
    </lineage>
</organism>
<keyword evidence="4" id="KW-0645">Protease</keyword>
<dbReference type="GO" id="GO:0004185">
    <property type="term" value="F:serine-type carboxypeptidase activity"/>
    <property type="evidence" value="ECO:0007669"/>
    <property type="project" value="InterPro"/>
</dbReference>
<dbReference type="STRING" id="1121409.SAMN02745124_01838"/>
<dbReference type="OrthoDB" id="5372081at2"/>
<dbReference type="PANTHER" id="PTHR30023:SF0">
    <property type="entry name" value="PENICILLIN-SENSITIVE CARBOXYPEPTIDASE A"/>
    <property type="match status" value="1"/>
</dbReference>
<dbReference type="Gene3D" id="3.50.80.20">
    <property type="entry name" value="D-Ala-D-Ala carboxypeptidase C, peptidase S13"/>
    <property type="match status" value="1"/>
</dbReference>